<keyword evidence="1" id="KW-0732">Signal</keyword>
<feature type="signal peptide" evidence="1">
    <location>
        <begin position="1"/>
        <end position="27"/>
    </location>
</feature>
<keyword evidence="5" id="KW-1185">Reference proteome</keyword>
<dbReference type="RefSeq" id="WP_345686677.1">
    <property type="nucleotide sequence ID" value="NZ_BAABRO010000014.1"/>
</dbReference>
<reference evidence="4 5" key="1">
    <citation type="submission" date="2024-02" db="EMBL/GenBank/DDBJ databases">
        <title>Rhodopirellula caenicola NBRC 110016.</title>
        <authorList>
            <person name="Ichikawa N."/>
            <person name="Katano-Makiyama Y."/>
            <person name="Hidaka K."/>
        </authorList>
    </citation>
    <scope>NUCLEOTIDE SEQUENCE [LARGE SCALE GENOMIC DNA]</scope>
    <source>
        <strain evidence="4 5">NBRC 110016</strain>
    </source>
</reference>
<evidence type="ECO:0000256" key="1">
    <source>
        <dbReference type="SAM" id="SignalP"/>
    </source>
</evidence>
<feature type="domain" description="DUF1549" evidence="2">
    <location>
        <begin position="243"/>
        <end position="428"/>
    </location>
</feature>
<evidence type="ECO:0000313" key="5">
    <source>
        <dbReference type="Proteomes" id="UP001416858"/>
    </source>
</evidence>
<sequence>MQTVFQHCCLLIWIACCVAIATAPTFAADQAVSFELDIQPILTAQACNSGACHGKQRGQNGFQLSLLGFDPEFDHAAVSRDARGRRIFPASPENSLLLLKATAELPHGGGRKLERGSDDYQTLVQWIRQGAPRRVDGEPTLVKVTLERDSFSLTPSQAESLKVTAHYSDDSTRDVTRLATYLSNDDAVVSVDATGVIQAGSLPGETAVMARYMNHIEVANVVIPQTEPLPPAVFESLPRNGFIDELVYEKLQTLGIEPSPSVEDHVFLRRVSLDLIGRLPTVEETRAFLDGSESETPAQRRAKLVDQLLERPEFADHWAVFWADLLRPNPYRVGIKAVMNYDNWIRQQFRDEVPYDTFVRQLVTAKGSTWQNGAATLYRDRRSPDEVATMVSQLFLGIRLDCAKCHHHPFERWSQQDFYQFAAYFSKVGYKGTGLSPPISGGEEVVFTSSKGTVSHPLTGETMTPTPLFEIAEVEGDDPVAENHGDPTDPRDALAKWMTSTDNDFFAQVHVNRTWGILMGRGLVEPVDDLRTTNPATNPKLLSALANDFQASGYDFKHLLKTITLSQVYLHSSEPTASNVADRLNYSRHYRRRLRAEVLADAVADVTQTTESFQAMPPDSRANQVWTTRVNSIFLDTFGRPNENQDPPCERTPDSTVTQALHLMNSQQLDTRVRSDKGRAAELAASEKSPEQIVDELYLAIFTRYPTTDERDYAVELVTSAENRRSVIEDLMWAMLNSPEFSILN</sequence>
<evidence type="ECO:0000259" key="3">
    <source>
        <dbReference type="Pfam" id="PF07587"/>
    </source>
</evidence>
<dbReference type="Pfam" id="PF07583">
    <property type="entry name" value="PSCyt2"/>
    <property type="match status" value="1"/>
</dbReference>
<comment type="caution">
    <text evidence="4">The sequence shown here is derived from an EMBL/GenBank/DDBJ whole genome shotgun (WGS) entry which is preliminary data.</text>
</comment>
<feature type="chain" id="PRO_5045794405" description="Bacterial Ig-like domain (Group 2)" evidence="1">
    <location>
        <begin position="28"/>
        <end position="745"/>
    </location>
</feature>
<accession>A0ABP9VWL8</accession>
<dbReference type="Gene3D" id="2.60.40.1080">
    <property type="match status" value="1"/>
</dbReference>
<evidence type="ECO:0000313" key="4">
    <source>
        <dbReference type="EMBL" id="GAA5509539.1"/>
    </source>
</evidence>
<gene>
    <name evidence="4" type="ORF">Rcae01_05039</name>
</gene>
<dbReference type="InterPro" id="IPR011444">
    <property type="entry name" value="DUF1549"/>
</dbReference>
<evidence type="ECO:0008006" key="6">
    <source>
        <dbReference type="Google" id="ProtNLM"/>
    </source>
</evidence>
<evidence type="ECO:0000259" key="2">
    <source>
        <dbReference type="Pfam" id="PF07583"/>
    </source>
</evidence>
<dbReference type="Pfam" id="PF07587">
    <property type="entry name" value="PSD1"/>
    <property type="match status" value="1"/>
</dbReference>
<dbReference type="PANTHER" id="PTHR35889:SF3">
    <property type="entry name" value="F-BOX DOMAIN-CONTAINING PROTEIN"/>
    <property type="match status" value="1"/>
</dbReference>
<organism evidence="4 5">
    <name type="scientific">Novipirellula caenicola</name>
    <dbReference type="NCBI Taxonomy" id="1536901"/>
    <lineage>
        <taxon>Bacteria</taxon>
        <taxon>Pseudomonadati</taxon>
        <taxon>Planctomycetota</taxon>
        <taxon>Planctomycetia</taxon>
        <taxon>Pirellulales</taxon>
        <taxon>Pirellulaceae</taxon>
        <taxon>Novipirellula</taxon>
    </lineage>
</organism>
<name>A0ABP9VWL8_9BACT</name>
<dbReference type="EMBL" id="BAABRO010000014">
    <property type="protein sequence ID" value="GAA5509539.1"/>
    <property type="molecule type" value="Genomic_DNA"/>
</dbReference>
<feature type="domain" description="DUF1553" evidence="3">
    <location>
        <begin position="491"/>
        <end position="717"/>
    </location>
</feature>
<proteinExistence type="predicted"/>
<dbReference type="InterPro" id="IPR022655">
    <property type="entry name" value="DUF1553"/>
</dbReference>
<protein>
    <recommendedName>
        <fullName evidence="6">Bacterial Ig-like domain (Group 2)</fullName>
    </recommendedName>
</protein>
<dbReference type="Proteomes" id="UP001416858">
    <property type="component" value="Unassembled WGS sequence"/>
</dbReference>
<dbReference type="PANTHER" id="PTHR35889">
    <property type="entry name" value="CYCLOINULO-OLIGOSACCHARIDE FRUCTANOTRANSFERASE-RELATED"/>
    <property type="match status" value="1"/>
</dbReference>